<dbReference type="InterPro" id="IPR021109">
    <property type="entry name" value="Peptidase_aspartic_dom_sf"/>
</dbReference>
<dbReference type="PANTHER" id="PTHR33067:SF15">
    <property type="entry name" value="RNA-DIRECTED DNA POLYMERASE"/>
    <property type="match status" value="1"/>
</dbReference>
<reference evidence="1" key="1">
    <citation type="submission" date="2020-06" db="EMBL/GenBank/DDBJ databases">
        <authorList>
            <person name="Li T."/>
            <person name="Hu X."/>
            <person name="Zhang T."/>
            <person name="Song X."/>
            <person name="Zhang H."/>
            <person name="Dai N."/>
            <person name="Sheng W."/>
            <person name="Hou X."/>
            <person name="Wei L."/>
        </authorList>
    </citation>
    <scope>NUCLEOTIDE SEQUENCE</scope>
    <source>
        <strain evidence="1">KEN8</strain>
        <tissue evidence="1">Leaf</tissue>
    </source>
</reference>
<reference evidence="1" key="2">
    <citation type="journal article" date="2024" name="Plant">
        <title>Genomic evolution and insights into agronomic trait innovations of Sesamum species.</title>
        <authorList>
            <person name="Miao H."/>
            <person name="Wang L."/>
            <person name="Qu L."/>
            <person name="Liu H."/>
            <person name="Sun Y."/>
            <person name="Le M."/>
            <person name="Wang Q."/>
            <person name="Wei S."/>
            <person name="Zheng Y."/>
            <person name="Lin W."/>
            <person name="Duan Y."/>
            <person name="Cao H."/>
            <person name="Xiong S."/>
            <person name="Wang X."/>
            <person name="Wei L."/>
            <person name="Li C."/>
            <person name="Ma Q."/>
            <person name="Ju M."/>
            <person name="Zhao R."/>
            <person name="Li G."/>
            <person name="Mu C."/>
            <person name="Tian Q."/>
            <person name="Mei H."/>
            <person name="Zhang T."/>
            <person name="Gao T."/>
            <person name="Zhang H."/>
        </authorList>
    </citation>
    <scope>NUCLEOTIDE SEQUENCE</scope>
    <source>
        <strain evidence="1">KEN8</strain>
    </source>
</reference>
<name>A0AAW2KV85_9LAMI</name>
<organism evidence="1">
    <name type="scientific">Sesamum calycinum</name>
    <dbReference type="NCBI Taxonomy" id="2727403"/>
    <lineage>
        <taxon>Eukaryota</taxon>
        <taxon>Viridiplantae</taxon>
        <taxon>Streptophyta</taxon>
        <taxon>Embryophyta</taxon>
        <taxon>Tracheophyta</taxon>
        <taxon>Spermatophyta</taxon>
        <taxon>Magnoliopsida</taxon>
        <taxon>eudicotyledons</taxon>
        <taxon>Gunneridae</taxon>
        <taxon>Pentapetalae</taxon>
        <taxon>asterids</taxon>
        <taxon>lamiids</taxon>
        <taxon>Lamiales</taxon>
        <taxon>Pedaliaceae</taxon>
        <taxon>Sesamum</taxon>
    </lineage>
</organism>
<accession>A0AAW2KV85</accession>
<dbReference type="CDD" id="cd00303">
    <property type="entry name" value="retropepsin_like"/>
    <property type="match status" value="1"/>
</dbReference>
<sequence length="154" mass="17097">MCELGATINFMPLATYEYLNVGPLKETGVVLQLADRSIVYSERVFEDVLVQVNLVFPVDFFVFDMTGDNSTNCTSILLGRQFLKTSKTNIDVEDEILSMEFDNEVVSFNTGGGTQNSNDTYSVFLMDSIDHLVQGNVIFDCGGAFKMISLTSRT</sequence>
<evidence type="ECO:0000313" key="1">
    <source>
        <dbReference type="EMBL" id="KAL0310408.1"/>
    </source>
</evidence>
<gene>
    <name evidence="1" type="ORF">Scaly_2931100</name>
</gene>
<dbReference type="PANTHER" id="PTHR33067">
    <property type="entry name" value="RNA-DIRECTED DNA POLYMERASE-RELATED"/>
    <property type="match status" value="1"/>
</dbReference>
<dbReference type="EMBL" id="JACGWM010000201">
    <property type="protein sequence ID" value="KAL0310408.1"/>
    <property type="molecule type" value="Genomic_DNA"/>
</dbReference>
<proteinExistence type="predicted"/>
<protein>
    <submittedName>
        <fullName evidence="1">Uncharacterized protein</fullName>
    </submittedName>
</protein>
<dbReference type="AlphaFoldDB" id="A0AAW2KV85"/>
<comment type="caution">
    <text evidence="1">The sequence shown here is derived from an EMBL/GenBank/DDBJ whole genome shotgun (WGS) entry which is preliminary data.</text>
</comment>
<dbReference type="Gene3D" id="2.40.70.10">
    <property type="entry name" value="Acid Proteases"/>
    <property type="match status" value="1"/>
</dbReference>